<evidence type="ECO:0000313" key="3">
    <source>
        <dbReference type="Proteomes" id="UP000314294"/>
    </source>
</evidence>
<evidence type="ECO:0000256" key="1">
    <source>
        <dbReference type="SAM" id="MobiDB-lite"/>
    </source>
</evidence>
<comment type="caution">
    <text evidence="2">The sequence shown here is derived from an EMBL/GenBank/DDBJ whole genome shotgun (WGS) entry which is preliminary data.</text>
</comment>
<proteinExistence type="predicted"/>
<gene>
    <name evidence="2" type="ORF">EYF80_011155</name>
</gene>
<name>A0A4Z2IKK0_9TELE</name>
<evidence type="ECO:0000313" key="2">
    <source>
        <dbReference type="EMBL" id="TNN78560.1"/>
    </source>
</evidence>
<accession>A0A4Z2IKK0</accession>
<dbReference type="AlphaFoldDB" id="A0A4Z2IKK0"/>
<reference evidence="2 3" key="1">
    <citation type="submission" date="2019-03" db="EMBL/GenBank/DDBJ databases">
        <title>First draft genome of Liparis tanakae, snailfish: a comprehensive survey of snailfish specific genes.</title>
        <authorList>
            <person name="Kim W."/>
            <person name="Song I."/>
            <person name="Jeong J.-H."/>
            <person name="Kim D."/>
            <person name="Kim S."/>
            <person name="Ryu S."/>
            <person name="Song J.Y."/>
            <person name="Lee S.K."/>
        </authorList>
    </citation>
    <scope>NUCLEOTIDE SEQUENCE [LARGE SCALE GENOMIC DNA]</scope>
    <source>
        <tissue evidence="2">Muscle</tissue>
    </source>
</reference>
<sequence length="177" mass="19724">MIDELTHSPTRSPQHLCVGAGPAAAGRERAHRHQIAEVLERARCTRSKPEPALRPPRWVQFASLWYRHTQRLLVVLSNVVIAEHSCIIPSGDASYNFIRVQPDLLNPSSLLLSGLELCCDSLARSVFLHLLCLPSLMSALAPRKPAESSRSCSRRLGPNTRWNIPPKSEAPPESWLK</sequence>
<dbReference type="Proteomes" id="UP000314294">
    <property type="component" value="Unassembled WGS sequence"/>
</dbReference>
<dbReference type="EMBL" id="SRLO01000072">
    <property type="protein sequence ID" value="TNN78560.1"/>
    <property type="molecule type" value="Genomic_DNA"/>
</dbReference>
<feature type="region of interest" description="Disordered" evidence="1">
    <location>
        <begin position="148"/>
        <end position="177"/>
    </location>
</feature>
<protein>
    <submittedName>
        <fullName evidence="2">Uncharacterized protein</fullName>
    </submittedName>
</protein>
<keyword evidence="3" id="KW-1185">Reference proteome</keyword>
<organism evidence="2 3">
    <name type="scientific">Liparis tanakae</name>
    <name type="common">Tanaka's snailfish</name>
    <dbReference type="NCBI Taxonomy" id="230148"/>
    <lineage>
        <taxon>Eukaryota</taxon>
        <taxon>Metazoa</taxon>
        <taxon>Chordata</taxon>
        <taxon>Craniata</taxon>
        <taxon>Vertebrata</taxon>
        <taxon>Euteleostomi</taxon>
        <taxon>Actinopterygii</taxon>
        <taxon>Neopterygii</taxon>
        <taxon>Teleostei</taxon>
        <taxon>Neoteleostei</taxon>
        <taxon>Acanthomorphata</taxon>
        <taxon>Eupercaria</taxon>
        <taxon>Perciformes</taxon>
        <taxon>Cottioidei</taxon>
        <taxon>Cottales</taxon>
        <taxon>Liparidae</taxon>
        <taxon>Liparis</taxon>
    </lineage>
</organism>